<sequence length="83" mass="9550">MNPSSSFTCYKSNILYRNRQYHCFFSPWHTAKACIHGNCNRREEFTFTLVRPSTGQNGAYTKRSARASLNWSMASAKLSPFSM</sequence>
<name>A0A0A9C510_ARUDO</name>
<protein>
    <submittedName>
        <fullName evidence="1">Uncharacterized protein</fullName>
    </submittedName>
</protein>
<evidence type="ECO:0000313" key="1">
    <source>
        <dbReference type="EMBL" id="JAD70621.1"/>
    </source>
</evidence>
<reference evidence="1" key="1">
    <citation type="submission" date="2014-09" db="EMBL/GenBank/DDBJ databases">
        <authorList>
            <person name="Magalhaes I.L.F."/>
            <person name="Oliveira U."/>
            <person name="Santos F.R."/>
            <person name="Vidigal T.H.D.A."/>
            <person name="Brescovit A.D."/>
            <person name="Santos A.J."/>
        </authorList>
    </citation>
    <scope>NUCLEOTIDE SEQUENCE</scope>
    <source>
        <tissue evidence="1">Shoot tissue taken approximately 20 cm above the soil surface</tissue>
    </source>
</reference>
<dbReference type="EMBL" id="GBRH01227274">
    <property type="protein sequence ID" value="JAD70621.1"/>
    <property type="molecule type" value="Transcribed_RNA"/>
</dbReference>
<dbReference type="AlphaFoldDB" id="A0A0A9C510"/>
<reference evidence="1" key="2">
    <citation type="journal article" date="2015" name="Data Brief">
        <title>Shoot transcriptome of the giant reed, Arundo donax.</title>
        <authorList>
            <person name="Barrero R.A."/>
            <person name="Guerrero F.D."/>
            <person name="Moolhuijzen P."/>
            <person name="Goolsby J.A."/>
            <person name="Tidwell J."/>
            <person name="Bellgard S.E."/>
            <person name="Bellgard M.I."/>
        </authorList>
    </citation>
    <scope>NUCLEOTIDE SEQUENCE</scope>
    <source>
        <tissue evidence="1">Shoot tissue taken approximately 20 cm above the soil surface</tissue>
    </source>
</reference>
<organism evidence="1">
    <name type="scientific">Arundo donax</name>
    <name type="common">Giant reed</name>
    <name type="synonym">Donax arundinaceus</name>
    <dbReference type="NCBI Taxonomy" id="35708"/>
    <lineage>
        <taxon>Eukaryota</taxon>
        <taxon>Viridiplantae</taxon>
        <taxon>Streptophyta</taxon>
        <taxon>Embryophyta</taxon>
        <taxon>Tracheophyta</taxon>
        <taxon>Spermatophyta</taxon>
        <taxon>Magnoliopsida</taxon>
        <taxon>Liliopsida</taxon>
        <taxon>Poales</taxon>
        <taxon>Poaceae</taxon>
        <taxon>PACMAD clade</taxon>
        <taxon>Arundinoideae</taxon>
        <taxon>Arundineae</taxon>
        <taxon>Arundo</taxon>
    </lineage>
</organism>
<accession>A0A0A9C510</accession>
<proteinExistence type="predicted"/>